<feature type="transmembrane region" description="Helical" evidence="2">
    <location>
        <begin position="219"/>
        <end position="238"/>
    </location>
</feature>
<feature type="transmembrane region" description="Helical" evidence="2">
    <location>
        <begin position="269"/>
        <end position="287"/>
    </location>
</feature>
<organism evidence="3 4">
    <name type="scientific">Paenibacillus shirakamiensis</name>
    <dbReference type="NCBI Taxonomy" id="1265935"/>
    <lineage>
        <taxon>Bacteria</taxon>
        <taxon>Bacillati</taxon>
        <taxon>Bacillota</taxon>
        <taxon>Bacilli</taxon>
        <taxon>Bacillales</taxon>
        <taxon>Paenibacillaceae</taxon>
        <taxon>Paenibacillus</taxon>
    </lineage>
</organism>
<proteinExistence type="predicted"/>
<dbReference type="PANTHER" id="PTHR38434:SF1">
    <property type="entry name" value="BLL2549 PROTEIN"/>
    <property type="match status" value="1"/>
</dbReference>
<feature type="transmembrane region" description="Helical" evidence="2">
    <location>
        <begin position="108"/>
        <end position="128"/>
    </location>
</feature>
<gene>
    <name evidence="3" type="ORF">J2Z69_001764</name>
</gene>
<feature type="transmembrane region" description="Helical" evidence="2">
    <location>
        <begin position="377"/>
        <end position="395"/>
    </location>
</feature>
<accession>A0ABS4JG91</accession>
<feature type="transmembrane region" description="Helical" evidence="2">
    <location>
        <begin position="542"/>
        <end position="563"/>
    </location>
</feature>
<feature type="transmembrane region" description="Helical" evidence="2">
    <location>
        <begin position="446"/>
        <end position="465"/>
    </location>
</feature>
<feature type="transmembrane region" description="Helical" evidence="2">
    <location>
        <begin position="349"/>
        <end position="368"/>
    </location>
</feature>
<evidence type="ECO:0000313" key="4">
    <source>
        <dbReference type="Proteomes" id="UP001519288"/>
    </source>
</evidence>
<feature type="transmembrane region" description="Helical" evidence="2">
    <location>
        <begin position="325"/>
        <end position="343"/>
    </location>
</feature>
<dbReference type="Pfam" id="PF10101">
    <property type="entry name" value="DUF2339"/>
    <property type="match status" value="1"/>
</dbReference>
<keyword evidence="2" id="KW-0472">Membrane</keyword>
<keyword evidence="1" id="KW-0175">Coiled coil</keyword>
<feature type="transmembrane region" description="Helical" evidence="2">
    <location>
        <begin position="244"/>
        <end position="264"/>
    </location>
</feature>
<feature type="transmembrane region" description="Helical" evidence="2">
    <location>
        <begin position="516"/>
        <end position="535"/>
    </location>
</feature>
<keyword evidence="4" id="KW-1185">Reference proteome</keyword>
<keyword evidence="2" id="KW-1133">Transmembrane helix</keyword>
<evidence type="ECO:0000256" key="1">
    <source>
        <dbReference type="SAM" id="Coils"/>
    </source>
</evidence>
<feature type="transmembrane region" description="Helical" evidence="2">
    <location>
        <begin position="477"/>
        <end position="496"/>
    </location>
</feature>
<dbReference type="PANTHER" id="PTHR38434">
    <property type="entry name" value="BLL2549 PROTEIN"/>
    <property type="match status" value="1"/>
</dbReference>
<evidence type="ECO:0000256" key="2">
    <source>
        <dbReference type="SAM" id="Phobius"/>
    </source>
</evidence>
<comment type="caution">
    <text evidence="3">The sequence shown here is derived from an EMBL/GenBank/DDBJ whole genome shotgun (WGS) entry which is preliminary data.</text>
</comment>
<dbReference type="RefSeq" id="WP_209861163.1">
    <property type="nucleotide sequence ID" value="NZ_JAGGLD010000002.1"/>
</dbReference>
<keyword evidence="2" id="KW-0812">Transmembrane</keyword>
<dbReference type="InterPro" id="IPR019286">
    <property type="entry name" value="DUF2339_TM"/>
</dbReference>
<dbReference type="Proteomes" id="UP001519288">
    <property type="component" value="Unassembled WGS sequence"/>
</dbReference>
<feature type="transmembrane region" description="Helical" evidence="2">
    <location>
        <begin position="293"/>
        <end position="313"/>
    </location>
</feature>
<feature type="transmembrane region" description="Helical" evidence="2">
    <location>
        <begin position="134"/>
        <end position="153"/>
    </location>
</feature>
<feature type="transmembrane region" description="Helical" evidence="2">
    <location>
        <begin position="194"/>
        <end position="212"/>
    </location>
</feature>
<dbReference type="EMBL" id="JAGGLD010000002">
    <property type="protein sequence ID" value="MBP2000733.1"/>
    <property type="molecule type" value="Genomic_DNA"/>
</dbReference>
<feature type="coiled-coil region" evidence="1">
    <location>
        <begin position="1"/>
        <end position="28"/>
    </location>
</feature>
<feature type="transmembrane region" description="Helical" evidence="2">
    <location>
        <begin position="165"/>
        <end position="188"/>
    </location>
</feature>
<name>A0ABS4JG91_9BACL</name>
<evidence type="ECO:0000313" key="3">
    <source>
        <dbReference type="EMBL" id="MBP2000733.1"/>
    </source>
</evidence>
<protein>
    <submittedName>
        <fullName evidence="3">Membrane protein</fullName>
    </submittedName>
</protein>
<feature type="transmembrane region" description="Helical" evidence="2">
    <location>
        <begin position="569"/>
        <end position="587"/>
    </location>
</feature>
<sequence>MLSIQRRMEELEKKVQILEQEVVHLRNNSLHTLHSNTDEVPETDSSATHQDSLHTLPLNASTNITAPLAHEKKLIDQFNVLHGRNEQASITATPKEPIDWEHLLARIWLPRIFIIVLLLGVLWGFSAAVRNGILTEPLRCILGLMVAAIMFWYGEVQYRHKRSALAQVLLGGSIAILILTLFAAHMLYGLIPAPHSFVLYLLSIGAGVFTAIRHRSQTLLIVTMLGGFMVPFLIRSTVPNTWVFVGYETLFSVTMLILSSIFAYRIAHFTAIGLLHIPLFFLFIFLGNQSGSVAYAFITGATLQYITIFVIALLQKNRDIYHKSIVVFSGFLLLTGWASMVSNRENLPMLFDILIGLWAGIFTLTALWKHVWKENEPVYLAAASYAWFIWLSHILGTESLYMAWTMEGFILLLLAIRSKSPLQQISGCVIYSLGLMGTLSTDIRDIASYASASWIILIATLIIMLQVIRRRPHLKHTFIYHSYIWFWLTLFIILLFTKEMSEVFTWYLSTDTQHLVLSSVWAAYAVVMIVIGVLFQHKYARLAGILLLLLTLLKLILIDIPGVSLPIRAILFIGLGAIGIIISRLLYRKQAIQPPADPPATR</sequence>
<reference evidence="3 4" key="1">
    <citation type="submission" date="2021-03" db="EMBL/GenBank/DDBJ databases">
        <title>Genomic Encyclopedia of Type Strains, Phase IV (KMG-IV): sequencing the most valuable type-strain genomes for metagenomic binning, comparative biology and taxonomic classification.</title>
        <authorList>
            <person name="Goeker M."/>
        </authorList>
    </citation>
    <scope>NUCLEOTIDE SEQUENCE [LARGE SCALE GENOMIC DNA]</scope>
    <source>
        <strain evidence="3 4">DSM 26806</strain>
    </source>
</reference>